<organism evidence="1 2">
    <name type="scientific">Ottowia thiooxydans</name>
    <dbReference type="NCBI Taxonomy" id="219182"/>
    <lineage>
        <taxon>Bacteria</taxon>
        <taxon>Pseudomonadati</taxon>
        <taxon>Pseudomonadota</taxon>
        <taxon>Betaproteobacteria</taxon>
        <taxon>Burkholderiales</taxon>
        <taxon>Comamonadaceae</taxon>
        <taxon>Ottowia</taxon>
    </lineage>
</organism>
<evidence type="ECO:0000313" key="2">
    <source>
        <dbReference type="Proteomes" id="UP001549320"/>
    </source>
</evidence>
<proteinExistence type="predicted"/>
<sequence>MRTAAFTGAAAYEYNALATMRVRTTCKYSRACSTVDEIPLWPVVNANAGGAQAPFMNQLLHGFIA</sequence>
<gene>
    <name evidence="1" type="ORF">ABIE13_004424</name>
</gene>
<accession>A0ABV2QE31</accession>
<dbReference type="Proteomes" id="UP001549320">
    <property type="component" value="Unassembled WGS sequence"/>
</dbReference>
<name>A0ABV2QE31_9BURK</name>
<evidence type="ECO:0000313" key="1">
    <source>
        <dbReference type="EMBL" id="MET4579296.1"/>
    </source>
</evidence>
<dbReference type="EMBL" id="JBEPSH010000009">
    <property type="protein sequence ID" value="MET4579296.1"/>
    <property type="molecule type" value="Genomic_DNA"/>
</dbReference>
<comment type="caution">
    <text evidence="1">The sequence shown here is derived from an EMBL/GenBank/DDBJ whole genome shotgun (WGS) entry which is preliminary data.</text>
</comment>
<reference evidence="1 2" key="1">
    <citation type="submission" date="2024-06" db="EMBL/GenBank/DDBJ databases">
        <title>Sorghum-associated microbial communities from plants grown in Nebraska, USA.</title>
        <authorList>
            <person name="Schachtman D."/>
        </authorList>
    </citation>
    <scope>NUCLEOTIDE SEQUENCE [LARGE SCALE GENOMIC DNA]</scope>
    <source>
        <strain evidence="1 2">2709</strain>
    </source>
</reference>
<dbReference type="RefSeq" id="WP_354447273.1">
    <property type="nucleotide sequence ID" value="NZ_JBEPSH010000009.1"/>
</dbReference>
<keyword evidence="2" id="KW-1185">Reference proteome</keyword>
<protein>
    <submittedName>
        <fullName evidence="1">Uncharacterized protein</fullName>
    </submittedName>
</protein>